<dbReference type="AlphaFoldDB" id="A0A222EPV1"/>
<proteinExistence type="predicted"/>
<evidence type="ECO:0000313" key="3">
    <source>
        <dbReference type="Proteomes" id="UP000203229"/>
    </source>
</evidence>
<dbReference type="InterPro" id="IPR018647">
    <property type="entry name" value="SLFN_3-like_DNA/RNA_helicase"/>
</dbReference>
<dbReference type="SUPFAM" id="SSF52540">
    <property type="entry name" value="P-loop containing nucleoside triphosphate hydrolases"/>
    <property type="match status" value="1"/>
</dbReference>
<dbReference type="Pfam" id="PF09848">
    <property type="entry name" value="SLFN-g3_helicase"/>
    <property type="match status" value="1"/>
</dbReference>
<keyword evidence="3" id="KW-1185">Reference proteome</keyword>
<dbReference type="KEGG" id="scou:SCORR_v1c07040"/>
<dbReference type="EMBL" id="CP022535">
    <property type="protein sequence ID" value="ASP28476.1"/>
    <property type="molecule type" value="Genomic_DNA"/>
</dbReference>
<name>A0A222EPV1_9MOLU</name>
<accession>A0A222EPV1</accession>
<protein>
    <submittedName>
        <fullName evidence="2">ATP/GTP binding protein</fullName>
    </submittedName>
</protein>
<feature type="domain" description="Schlafen group 3-like DNA/RNA helicase" evidence="1">
    <location>
        <begin position="267"/>
        <end position="618"/>
    </location>
</feature>
<gene>
    <name evidence="2" type="ORF">SCORR_v1c07040</name>
</gene>
<dbReference type="Gene3D" id="3.40.50.300">
    <property type="entry name" value="P-loop containing nucleotide triphosphate hydrolases"/>
    <property type="match status" value="1"/>
</dbReference>
<dbReference type="Proteomes" id="UP000203229">
    <property type="component" value="Chromosome"/>
</dbReference>
<dbReference type="InterPro" id="IPR027417">
    <property type="entry name" value="P-loop_NTPase"/>
</dbReference>
<reference evidence="2 3" key="1">
    <citation type="submission" date="2017-07" db="EMBL/GenBank/DDBJ databases">
        <title>Complete genome sequence of Spiroplasma corruscae EC-1 (DSM 19793).</title>
        <authorList>
            <person name="Tsai Y.-M."/>
            <person name="Lo W.-S."/>
            <person name="Kuo C.-H."/>
        </authorList>
    </citation>
    <scope>NUCLEOTIDE SEQUENCE [LARGE SCALE GENOMIC DNA]</scope>
    <source>
        <strain evidence="2 3">EC-1</strain>
    </source>
</reference>
<organism evidence="2 3">
    <name type="scientific">Spiroplasma corruscae</name>
    <dbReference type="NCBI Taxonomy" id="216934"/>
    <lineage>
        <taxon>Bacteria</taxon>
        <taxon>Bacillati</taxon>
        <taxon>Mycoplasmatota</taxon>
        <taxon>Mollicutes</taxon>
        <taxon>Entomoplasmatales</taxon>
        <taxon>Spiroplasmataceae</taxon>
        <taxon>Spiroplasma</taxon>
    </lineage>
</organism>
<dbReference type="OrthoDB" id="3193269at2"/>
<evidence type="ECO:0000259" key="1">
    <source>
        <dbReference type="Pfam" id="PF09848"/>
    </source>
</evidence>
<evidence type="ECO:0000313" key="2">
    <source>
        <dbReference type="EMBL" id="ASP28476.1"/>
    </source>
</evidence>
<sequence length="631" mass="73008">MIIYKANKKNFLSDVLSGEISNILNKKIKSLMNRTTASNEIYSWNNSLKDMYMVLSDNQISDDIGIALEYNLPNTSKRIDFIITGRNSFSEEVMLIIELKQWEKCTKVENQDMIVNTFINKRERNTTHPSYQAFSYGLLLKDFSEVVYTSSDQIKINTCAYLHNYDIDKYPDILWEGYSKFIELAPLFFKKDTIKLRNYIKELILVGDNCNLIEKIDNGKIKPGKSIQNFVKEIIDGNDDFALIDDQKIVFETLISYIRKSYSDNRKRVVIIPGGPGTGKTLIALRLLSKCLQYGYNSIFVSKNLNLRNVYTKKISDNKNIDKFATARLTNLFKGTGIFTSLKKNNYDACIVDEAHRLILKSQYSKITDGYNNQIKEIICESLVSVFFVDERQAVTTKDIGSIENIKKFALEEGISINNIYQLDELKSQFRTSGADEYIDFINNILYDDKISLDNSFLSRYDFKVFDDPQDMFDAIVKKNTKNNARCVAGYCWEWNSQKDNTKYDIVIDNFKKQWNFKNDNYWIINPDSINQVGCIHTCQGLELEYCGVIIGDDLYYDNIVKSNFFARAKSDKSLLGLKKMWKEDKIKAEETADTLIKNAYKVLLTRGLKGTYIYCTDKKLSNFFKSKIVQ</sequence>
<dbReference type="RefSeq" id="WP_094049251.1">
    <property type="nucleotide sequence ID" value="NZ_CP022535.1"/>
</dbReference>